<dbReference type="InterPro" id="IPR010629">
    <property type="entry name" value="Ins_allergen"/>
</dbReference>
<dbReference type="PANTHER" id="PTHR21163:SF1">
    <property type="entry name" value="PROTEIN G12"/>
    <property type="match status" value="1"/>
</dbReference>
<sequence>MMKFTLALLAFVATSTAAPWKLPNVGRGELADELQDFLDLLPQDEIVSITLQYYTQDAEFQAMVRYLKSDDFKLLVKDIEDLPEMKALMEYMYNAGLDVYELQEMLNKWLGLVSRNFAADKQITGGIRGYVDDIRAAIRPVYNQLKALYETKMKTSKVFQDFITQLSSPNFQELVYKVYAHPKFQQLLQHAANAGIDLEVVREWLKMLLPIEFPF</sequence>
<dbReference type="PANTHER" id="PTHR21163">
    <property type="entry name" value="PROTEIN G12"/>
    <property type="match status" value="1"/>
</dbReference>
<reference evidence="2 3" key="1">
    <citation type="submission" date="2023-03" db="EMBL/GenBank/DDBJ databases">
        <title>High recombination rates correlate with genetic variation in Cardiocondyla obscurior ants.</title>
        <authorList>
            <person name="Errbii M."/>
        </authorList>
    </citation>
    <scope>NUCLEOTIDE SEQUENCE [LARGE SCALE GENOMIC DNA]</scope>
    <source>
        <strain evidence="2">Alpha-2009</strain>
        <tissue evidence="2">Whole body</tissue>
    </source>
</reference>
<protein>
    <recommendedName>
        <fullName evidence="4">Protein G12</fullName>
    </recommendedName>
</protein>
<name>A0AAW2FS09_9HYME</name>
<comment type="caution">
    <text evidence="2">The sequence shown here is derived from an EMBL/GenBank/DDBJ whole genome shotgun (WGS) entry which is preliminary data.</text>
</comment>
<dbReference type="Proteomes" id="UP001430953">
    <property type="component" value="Unassembled WGS sequence"/>
</dbReference>
<proteinExistence type="predicted"/>
<dbReference type="EMBL" id="JADYXP020000009">
    <property type="protein sequence ID" value="KAL0116917.1"/>
    <property type="molecule type" value="Genomic_DNA"/>
</dbReference>
<keyword evidence="1" id="KW-0732">Signal</keyword>
<gene>
    <name evidence="2" type="ORF">PUN28_010056</name>
</gene>
<feature type="chain" id="PRO_5043856250" description="Protein G12" evidence="1">
    <location>
        <begin position="18"/>
        <end position="215"/>
    </location>
</feature>
<keyword evidence="3" id="KW-1185">Reference proteome</keyword>
<feature type="signal peptide" evidence="1">
    <location>
        <begin position="1"/>
        <end position="17"/>
    </location>
</feature>
<dbReference type="AlphaFoldDB" id="A0AAW2FS09"/>
<dbReference type="Pfam" id="PF06757">
    <property type="entry name" value="Ins_allergen_rp"/>
    <property type="match status" value="1"/>
</dbReference>
<evidence type="ECO:0008006" key="4">
    <source>
        <dbReference type="Google" id="ProtNLM"/>
    </source>
</evidence>
<evidence type="ECO:0000313" key="3">
    <source>
        <dbReference type="Proteomes" id="UP001430953"/>
    </source>
</evidence>
<evidence type="ECO:0000313" key="2">
    <source>
        <dbReference type="EMBL" id="KAL0116917.1"/>
    </source>
</evidence>
<accession>A0AAW2FS09</accession>
<evidence type="ECO:0000256" key="1">
    <source>
        <dbReference type="SAM" id="SignalP"/>
    </source>
</evidence>
<organism evidence="2 3">
    <name type="scientific">Cardiocondyla obscurior</name>
    <dbReference type="NCBI Taxonomy" id="286306"/>
    <lineage>
        <taxon>Eukaryota</taxon>
        <taxon>Metazoa</taxon>
        <taxon>Ecdysozoa</taxon>
        <taxon>Arthropoda</taxon>
        <taxon>Hexapoda</taxon>
        <taxon>Insecta</taxon>
        <taxon>Pterygota</taxon>
        <taxon>Neoptera</taxon>
        <taxon>Endopterygota</taxon>
        <taxon>Hymenoptera</taxon>
        <taxon>Apocrita</taxon>
        <taxon>Aculeata</taxon>
        <taxon>Formicoidea</taxon>
        <taxon>Formicidae</taxon>
        <taxon>Myrmicinae</taxon>
        <taxon>Cardiocondyla</taxon>
    </lineage>
</organism>